<dbReference type="GO" id="GO:0000271">
    <property type="term" value="P:polysaccharide biosynthetic process"/>
    <property type="evidence" value="ECO:0007669"/>
    <property type="project" value="UniProtKB-KW"/>
</dbReference>
<organism evidence="5 6">
    <name type="scientific">Cereibacter sphaeroides</name>
    <name type="common">Rhodobacter sphaeroides</name>
    <dbReference type="NCBI Taxonomy" id="1063"/>
    <lineage>
        <taxon>Bacteria</taxon>
        <taxon>Pseudomonadati</taxon>
        <taxon>Pseudomonadota</taxon>
        <taxon>Alphaproteobacteria</taxon>
        <taxon>Rhodobacterales</taxon>
        <taxon>Paracoccaceae</taxon>
        <taxon>Cereibacter</taxon>
    </lineage>
</organism>
<feature type="transmembrane region" description="Helical" evidence="3">
    <location>
        <begin position="76"/>
        <end position="101"/>
    </location>
</feature>
<dbReference type="Pfam" id="PF02397">
    <property type="entry name" value="Bac_transf"/>
    <property type="match status" value="1"/>
</dbReference>
<keyword evidence="2" id="KW-0270">Exopolysaccharide synthesis</keyword>
<name>A0AAX1UEC8_CERSP</name>
<accession>A0AAX1UEC8</accession>
<comment type="caution">
    <text evidence="5">The sequence shown here is derived from an EMBL/GenBank/DDBJ whole genome shotgun (WGS) entry which is preliminary data.</text>
</comment>
<dbReference type="Proteomes" id="UP000266305">
    <property type="component" value="Unassembled WGS sequence"/>
</dbReference>
<protein>
    <submittedName>
        <fullName evidence="5">UDP-phosphate galactose phosphotransferase</fullName>
    </submittedName>
</protein>
<dbReference type="PANTHER" id="PTHR30576:SF0">
    <property type="entry name" value="UNDECAPRENYL-PHOSPHATE N-ACETYLGALACTOSAMINYL 1-PHOSPHATE TRANSFERASE-RELATED"/>
    <property type="match status" value="1"/>
</dbReference>
<dbReference type="PANTHER" id="PTHR30576">
    <property type="entry name" value="COLANIC BIOSYNTHESIS UDP-GLUCOSE LIPID CARRIER TRANSFERASE"/>
    <property type="match status" value="1"/>
</dbReference>
<evidence type="ECO:0000256" key="2">
    <source>
        <dbReference type="ARBA" id="ARBA00023169"/>
    </source>
</evidence>
<feature type="domain" description="Bacterial sugar transferase" evidence="4">
    <location>
        <begin position="272"/>
        <end position="465"/>
    </location>
</feature>
<evidence type="ECO:0000313" key="5">
    <source>
        <dbReference type="EMBL" id="RHZ90490.1"/>
    </source>
</evidence>
<feature type="transmembrane region" description="Helical" evidence="3">
    <location>
        <begin position="43"/>
        <end position="64"/>
    </location>
</feature>
<feature type="transmembrane region" description="Helical" evidence="3">
    <location>
        <begin position="277"/>
        <end position="301"/>
    </location>
</feature>
<dbReference type="AlphaFoldDB" id="A0AAX1UEC8"/>
<dbReference type="InterPro" id="IPR003362">
    <property type="entry name" value="Bact_transf"/>
</dbReference>
<proteinExistence type="inferred from homology"/>
<gene>
    <name evidence="5" type="ORF">D1114_23005</name>
</gene>
<evidence type="ECO:0000259" key="4">
    <source>
        <dbReference type="Pfam" id="PF02397"/>
    </source>
</evidence>
<reference evidence="5 6" key="1">
    <citation type="submission" date="2018-08" db="EMBL/GenBank/DDBJ databases">
        <title>Draft genome sequence of Rhodobacter sphaeroides FY.</title>
        <authorList>
            <person name="Rayyan A."/>
            <person name="Meyer T.E."/>
            <person name="Kyndt J.A."/>
        </authorList>
    </citation>
    <scope>NUCLEOTIDE SEQUENCE [LARGE SCALE GENOMIC DNA]</scope>
    <source>
        <strain evidence="5 6">FY</strain>
    </source>
</reference>
<dbReference type="EMBL" id="QWGP01000055">
    <property type="protein sequence ID" value="RHZ90490.1"/>
    <property type="molecule type" value="Genomic_DNA"/>
</dbReference>
<evidence type="ECO:0000256" key="3">
    <source>
        <dbReference type="SAM" id="Phobius"/>
    </source>
</evidence>
<sequence>MNANLSPLGPAPAGGALGDLSGFEPVPQGLAAGRSDALARRKLVSGVTLLLFDGAPLAAVAQGLSWAGPPFAPDAAFAPLLLQAVLVQIVLKALGGLYPGYGLHPDAALRRSMQAWGGGALVAVSSGWLLMQASAGTLAEVLAAFLLVQLMQLCTGRLGRALLERLGLWGLPVRVTGCPERAAALERFLGENRRYGLLPVRRADEAQVVLWADDALPPPESLAQLRQRHAEVMLVSDLPKLQLSGLQPADHGGSLGLRLCRPADGPSVRLLKRALDLALALPAAVVVLPVVLAAALAIRFIDPGPAFYIQPREGRDGRKIPMLKLRTMYRESERMLQDLLERDPAARAEWQTNFKLRKDPRILPFVGRFLRVSSLDELPQLFNIIRGEMSVVGPRPFPEYHLAAMRPEFRLRRASVVPGLTGLWQISERSEADVALQEQIDGYYLDNRSFWFDLSIIFSTFRAVFRGRGAY</sequence>
<keyword evidence="3" id="KW-0472">Membrane</keyword>
<keyword evidence="3" id="KW-0812">Transmembrane</keyword>
<evidence type="ECO:0000313" key="6">
    <source>
        <dbReference type="Proteomes" id="UP000266305"/>
    </source>
</evidence>
<dbReference type="RefSeq" id="WP_119001600.1">
    <property type="nucleotide sequence ID" value="NZ_QWGP01000055.1"/>
</dbReference>
<comment type="similarity">
    <text evidence="1">Belongs to the bacterial sugar transferase family.</text>
</comment>
<keyword evidence="3" id="KW-1133">Transmembrane helix</keyword>
<evidence type="ECO:0000256" key="1">
    <source>
        <dbReference type="ARBA" id="ARBA00006464"/>
    </source>
</evidence>
<dbReference type="GO" id="GO:0016780">
    <property type="term" value="F:phosphotransferase activity, for other substituted phosphate groups"/>
    <property type="evidence" value="ECO:0007669"/>
    <property type="project" value="TreeGrafter"/>
</dbReference>